<organism evidence="2 3">
    <name type="scientific">Thermothielavioides terrestris</name>
    <dbReference type="NCBI Taxonomy" id="2587410"/>
    <lineage>
        <taxon>Eukaryota</taxon>
        <taxon>Fungi</taxon>
        <taxon>Dikarya</taxon>
        <taxon>Ascomycota</taxon>
        <taxon>Pezizomycotina</taxon>
        <taxon>Sordariomycetes</taxon>
        <taxon>Sordariomycetidae</taxon>
        <taxon>Sordariales</taxon>
        <taxon>Chaetomiaceae</taxon>
        <taxon>Thermothielavioides</taxon>
    </lineage>
</organism>
<feature type="compositionally biased region" description="Low complexity" evidence="1">
    <location>
        <begin position="39"/>
        <end position="56"/>
    </location>
</feature>
<gene>
    <name evidence="2" type="ORF">TT172_LOCUS5856</name>
</gene>
<accession>A0A3S4AUQ6</accession>
<evidence type="ECO:0000313" key="3">
    <source>
        <dbReference type="Proteomes" id="UP000289323"/>
    </source>
</evidence>
<feature type="region of interest" description="Disordered" evidence="1">
    <location>
        <begin position="1"/>
        <end position="89"/>
    </location>
</feature>
<dbReference type="EMBL" id="OUUZ01000010">
    <property type="protein sequence ID" value="SPQ23437.1"/>
    <property type="molecule type" value="Genomic_DNA"/>
</dbReference>
<feature type="compositionally biased region" description="Polar residues" evidence="1">
    <location>
        <begin position="8"/>
        <end position="28"/>
    </location>
</feature>
<dbReference type="Proteomes" id="UP000289323">
    <property type="component" value="Unassembled WGS sequence"/>
</dbReference>
<feature type="compositionally biased region" description="Polar residues" evidence="1">
    <location>
        <begin position="123"/>
        <end position="140"/>
    </location>
</feature>
<proteinExistence type="predicted"/>
<evidence type="ECO:0000313" key="2">
    <source>
        <dbReference type="EMBL" id="SPQ23437.1"/>
    </source>
</evidence>
<protein>
    <submittedName>
        <fullName evidence="2">87a3f0f4-1704-4623-890f-09371f03413b</fullName>
    </submittedName>
</protein>
<name>A0A3S4AUQ6_9PEZI</name>
<sequence>MDNADGKTLTSASSRPASIRSTASSVTLAVNDEARNVPNNATNTGNATTTNTDATNSPSRLRQPHDYRYTKPTGRPPNPNAQPKQKGKLGQFMERFQTPAVRRSIEIAEREKLRAERTGVRVRSSTGAPAGSGQSFGTWL</sequence>
<evidence type="ECO:0000256" key="1">
    <source>
        <dbReference type="SAM" id="MobiDB-lite"/>
    </source>
</evidence>
<dbReference type="AlphaFoldDB" id="A0A3S4AUQ6"/>
<reference evidence="2 3" key="1">
    <citation type="submission" date="2018-04" db="EMBL/GenBank/DDBJ databases">
        <authorList>
            <person name="Huttner S."/>
            <person name="Dainat J."/>
        </authorList>
    </citation>
    <scope>NUCLEOTIDE SEQUENCE [LARGE SCALE GENOMIC DNA]</scope>
</reference>
<feature type="region of interest" description="Disordered" evidence="1">
    <location>
        <begin position="118"/>
        <end position="140"/>
    </location>
</feature>